<dbReference type="SMART" id="SM00343">
    <property type="entry name" value="ZnF_C2HC"/>
    <property type="match status" value="1"/>
</dbReference>
<evidence type="ECO:0000256" key="22">
    <source>
        <dbReference type="ARBA" id="ARBA00022884"/>
    </source>
</evidence>
<dbReference type="GO" id="GO:0006508">
    <property type="term" value="P:proteolysis"/>
    <property type="evidence" value="ECO:0007669"/>
    <property type="project" value="UniProtKB-KW"/>
</dbReference>
<dbReference type="GO" id="GO:0004523">
    <property type="term" value="F:RNA-DNA hybrid ribonuclease activity"/>
    <property type="evidence" value="ECO:0007669"/>
    <property type="project" value="UniProtKB-EC"/>
</dbReference>
<keyword evidence="13" id="KW-0547">Nucleotide-binding</keyword>
<comment type="function">
    <text evidence="2">The aspartyl protease (PR) mediates the proteolytic cleavages of the Gag and Gag-Pol polyproteins after assembly of the VLP.</text>
</comment>
<dbReference type="SUPFAM" id="SSF53098">
    <property type="entry name" value="Ribonuclease H-like"/>
    <property type="match status" value="1"/>
</dbReference>
<dbReference type="Gene3D" id="1.10.340.70">
    <property type="match status" value="1"/>
</dbReference>
<comment type="function">
    <text evidence="32">Integrase (IN) targets the VLP to the nucleus, where a subparticle preintegration complex (PIC) containing at least integrase and the newly synthesized dsDNA copy of the retrotransposon must transit the nuclear membrane. Once in the nucleus, integrase performs the integration of the dsDNA into the host genome.</text>
</comment>
<dbReference type="GO" id="GO:0003677">
    <property type="term" value="F:DNA binding"/>
    <property type="evidence" value="ECO:0007669"/>
    <property type="project" value="UniProtKB-KW"/>
</dbReference>
<dbReference type="GO" id="GO:0015074">
    <property type="term" value="P:DNA integration"/>
    <property type="evidence" value="ECO:0007669"/>
    <property type="project" value="UniProtKB-KW"/>
</dbReference>
<evidence type="ECO:0000256" key="10">
    <source>
        <dbReference type="ARBA" id="ARBA00022695"/>
    </source>
</evidence>
<dbReference type="GO" id="GO:0003964">
    <property type="term" value="F:RNA-directed DNA polymerase activity"/>
    <property type="evidence" value="ECO:0007669"/>
    <property type="project" value="UniProtKB-KW"/>
</dbReference>
<comment type="function">
    <text evidence="33">Nucleocapsid protein p11 (NC) forms the nucleocore that coats the retro-elements dimeric RNA. Binds these RNAs through its zinc fingers. Promotes primer tRNA(i)-Met annealing to the multipartite primer-binding site (PBS), dimerization of Ty3 RNA and initiation of reverse transcription.</text>
</comment>
<comment type="function">
    <text evidence="31">Reverse transcriptase/ribonuclease H (RT) is a multifunctional enzyme that catalyzes the conversion of the retro-elements RNA genome into dsDNA within the VLP. The enzyme displays a DNA polymerase activity that can copy either DNA or RNA templates, and a ribonuclease H (RNase H) activity that cleaves the RNA strand of RNA-DNA heteroduplexes during plus-strand synthesis and hydrolyzes RNA primers. The conversion leads to a linear dsDNA copy of the retrotransposon that includes long terminal repeats (LTRs) at both ends.</text>
</comment>
<feature type="region of interest" description="Disordered" evidence="39">
    <location>
        <begin position="299"/>
        <end position="362"/>
    </location>
</feature>
<keyword evidence="10" id="KW-0548">Nucleotidyltransferase</keyword>
<keyword evidence="14" id="KW-0064">Aspartyl protease</keyword>
<keyword evidence="24" id="KW-0695">RNA-directed DNA polymerase</keyword>
<keyword evidence="16" id="KW-0255">Endonuclease</keyword>
<sequence length="1474" mass="169675">MAESSRRVAPGNDNSLEALWNEHRELSRQMDRVEAEVHRIYGEMRLDLREINMKLDRLQPARTAFTPAMGFRGVAENERPLPRGSQVMEASDSEEDVGRLRNLDITDSEEEFGHRRRRRPRTMDRTHGEFKVKLDIPYFDGRLHIEDFLDWERTVETFFEYMDIDPERQVKYVACRLKGGAGAWWQQLMQSRRREGRGPVRSWHRMKQMLRGQYLPTDFEQMLYVQYQHCVQGNRSVNEYTEEFYRLSARNNLNENANQLVARFIGGLKEAIQDKLVLNEVWSLSQAVNYALKIEMQLQRPHRGGHSRRPPENATESSRPTSAVTPQGNKQQGLTAGNVVSAGAGNPNTEPKVWPRGRVAAKDNPYVKPGNIKCFRCFQQGHKSNECPTRPQLQLVDAEVDDELADNAEDCEESHEDVVGDEGEQLVCVIEKLLLAPKIPNPSQRHALFKTKCTVAGKVCDLLVDSGCTENVVSRAMVQALQLKTTKNPNPYKISWVKKGMEMMVTDLCRVSFSIGKSYSSEVLCDVIDMDVCHIILGRPWQFDVGALYDCRANTYAFDWNGKRIRLLPGISGAEIQRAKGKTALFSDSAAAMINAWRETSSILAVIVKEVAQSLPQNHCPVELTELLSQFADVCSDKQPHELPPMRSIQHQIEFTPGSSLPNLPHYKLSPAENKLLQEIVDDLLDKQLIQHSLSPCAVPVLLVPKKDGNWRMCMDSRAINKITVKFRFPMPRFEEMLERLAGSTVFSKLDLRSGYHQIRIRPGDEWKTAFKTREGLYEWKVMPFGLCNAPATFMRLMNDVLKPFLNRCCVAYFDDILVFSGSFEEHLKHLKDIFETLRHHKLYLNYAKCEFATQMVSFLGFRISADGVSADPRKIQAVRDWPKPTTFTEVRSFHGLANFYRRFIKGFSILMAPVTELLKQKSFVWGDEQDKSFIAIKEALTQAPVLALPNFEKPFAVETDASAIGIGAVLSQENRPIEFFSEKLSAPRQRWTVYEQELYAVVRALKQWEHYLLHQDFVLHSDHKALQYINTQKNISRMHARWVLFLQKFTFVLTHKSGKQNRVADALSRRAALITHLQTEYVGLESLQELYPDDEDFSEIWHKCSNHEPADEFSIRHGFLFKGNMLCIPQSSWRQQLIKEMHGGSLAAHMGRDKTVSQMQTRFFWPHLRRDVARYVERCSVCQNYKGGGQNTGLYLPLPVPETIWEDLSLDFVLGLPRSRRGNDSIMVVVDRFSKMAHFVACKKTFDAMNVAKLFFREIVRLHGIPRSLTSDRDVKFISHFWRELWRRLNTQIQLSSSYHPQTDGQTEVVNRTLGNLLRCLVQDNPKLWDEVLGQAEFAFNSMPNRSTGRCPFSIVYTKLPNTIVDIAVLPKCANKAAFNMAEQFTDMLSKVRLQLQQSNDKYKEQADQHRREKTYQPGDLVLVRFRRERFPSGAYSKLSRRKFGPFAVRHKINDNATLLIYLLNSTRHIRSM</sequence>
<dbReference type="InterPro" id="IPR021109">
    <property type="entry name" value="Peptidase_aspartic_dom_sf"/>
</dbReference>
<dbReference type="InterPro" id="IPR043128">
    <property type="entry name" value="Rev_trsase/Diguanyl_cyclase"/>
</dbReference>
<feature type="domain" description="Integrase catalytic" evidence="42">
    <location>
        <begin position="1198"/>
        <end position="1361"/>
    </location>
</feature>
<evidence type="ECO:0000256" key="38">
    <source>
        <dbReference type="SAM" id="Coils"/>
    </source>
</evidence>
<feature type="domain" description="Reverse transcriptase" evidence="41">
    <location>
        <begin position="685"/>
        <end position="864"/>
    </location>
</feature>
<dbReference type="Pfam" id="PF13650">
    <property type="entry name" value="Asp_protease_2"/>
    <property type="match status" value="1"/>
</dbReference>
<dbReference type="CDD" id="cd01647">
    <property type="entry name" value="RT_LTR"/>
    <property type="match status" value="1"/>
</dbReference>
<keyword evidence="29" id="KW-0539">Nucleus</keyword>
<evidence type="ECO:0000256" key="30">
    <source>
        <dbReference type="ARBA" id="ARBA00023268"/>
    </source>
</evidence>
<keyword evidence="19" id="KW-0862">Zinc</keyword>
<dbReference type="GO" id="GO:0075523">
    <property type="term" value="P:viral translational frameshifting"/>
    <property type="evidence" value="ECO:0007669"/>
    <property type="project" value="UniProtKB-KW"/>
</dbReference>
<comment type="catalytic activity">
    <reaction evidence="1">
        <text>Endonucleolytic cleavage to 5'-phosphomonoester.</text>
        <dbReference type="EC" id="3.1.26.4"/>
    </reaction>
</comment>
<evidence type="ECO:0000256" key="19">
    <source>
        <dbReference type="ARBA" id="ARBA00022833"/>
    </source>
</evidence>
<dbReference type="OrthoDB" id="692065at2759"/>
<reference evidence="43" key="1">
    <citation type="journal article" date="2022" name="Front. Genet.">
        <title>Chromosome-Scale Assembly of the Dendrobium nobile Genome Provides Insights Into the Molecular Mechanism of the Biosynthesis of the Medicinal Active Ingredient of Dendrobium.</title>
        <authorList>
            <person name="Xu Q."/>
            <person name="Niu S.-C."/>
            <person name="Li K.-L."/>
            <person name="Zheng P.-J."/>
            <person name="Zhang X.-J."/>
            <person name="Jia Y."/>
            <person name="Liu Y."/>
            <person name="Niu Y.-X."/>
            <person name="Yu L.-H."/>
            <person name="Chen D.-F."/>
            <person name="Zhang G.-Q."/>
        </authorList>
    </citation>
    <scope>NUCLEOTIDE SEQUENCE</scope>
    <source>
        <tissue evidence="43">Leaf</tissue>
    </source>
</reference>
<evidence type="ECO:0000256" key="16">
    <source>
        <dbReference type="ARBA" id="ARBA00022759"/>
    </source>
</evidence>
<evidence type="ECO:0000256" key="8">
    <source>
        <dbReference type="ARBA" id="ARBA00022670"/>
    </source>
</evidence>
<keyword evidence="11" id="KW-0540">Nuclease</keyword>
<evidence type="ECO:0000313" key="44">
    <source>
        <dbReference type="Proteomes" id="UP000829196"/>
    </source>
</evidence>
<dbReference type="GO" id="GO:0005737">
    <property type="term" value="C:cytoplasm"/>
    <property type="evidence" value="ECO:0007669"/>
    <property type="project" value="UniProtKB-SubCell"/>
</dbReference>
<dbReference type="Proteomes" id="UP000829196">
    <property type="component" value="Unassembled WGS sequence"/>
</dbReference>
<evidence type="ECO:0000259" key="42">
    <source>
        <dbReference type="PROSITE" id="PS50994"/>
    </source>
</evidence>
<dbReference type="PROSITE" id="PS50878">
    <property type="entry name" value="RT_POL"/>
    <property type="match status" value="1"/>
</dbReference>
<dbReference type="Gene3D" id="2.40.70.10">
    <property type="entry name" value="Acid Proteases"/>
    <property type="match status" value="1"/>
</dbReference>
<evidence type="ECO:0000256" key="31">
    <source>
        <dbReference type="ARBA" id="ARBA00025590"/>
    </source>
</evidence>
<accession>A0A8T3BP62</accession>
<evidence type="ECO:0000256" key="3">
    <source>
        <dbReference type="ARBA" id="ARBA00004123"/>
    </source>
</evidence>
<dbReference type="GO" id="GO:0004190">
    <property type="term" value="F:aspartic-type endopeptidase activity"/>
    <property type="evidence" value="ECO:0007669"/>
    <property type="project" value="UniProtKB-KW"/>
</dbReference>
<name>A0A8T3BP62_DENNO</name>
<keyword evidence="6" id="KW-0963">Cytoplasm</keyword>
<feature type="compositionally biased region" description="Polar residues" evidence="39">
    <location>
        <begin position="314"/>
        <end position="335"/>
    </location>
</feature>
<dbReference type="InterPro" id="IPR012337">
    <property type="entry name" value="RNaseH-like_sf"/>
</dbReference>
<evidence type="ECO:0000256" key="7">
    <source>
        <dbReference type="ARBA" id="ARBA00022612"/>
    </source>
</evidence>
<evidence type="ECO:0000256" key="15">
    <source>
        <dbReference type="ARBA" id="ARBA00022758"/>
    </source>
</evidence>
<gene>
    <name evidence="43" type="ORF">KFK09_006264</name>
</gene>
<dbReference type="InterPro" id="IPR001584">
    <property type="entry name" value="Integrase_cat-core"/>
</dbReference>
<keyword evidence="22" id="KW-0694">RNA-binding</keyword>
<evidence type="ECO:0000256" key="20">
    <source>
        <dbReference type="ARBA" id="ARBA00022840"/>
    </source>
</evidence>
<evidence type="ECO:0000256" key="11">
    <source>
        <dbReference type="ARBA" id="ARBA00022722"/>
    </source>
</evidence>
<keyword evidence="15" id="KW-0688">Ribosomal frameshifting</keyword>
<organism evidence="43 44">
    <name type="scientific">Dendrobium nobile</name>
    <name type="common">Orchid</name>
    <dbReference type="NCBI Taxonomy" id="94219"/>
    <lineage>
        <taxon>Eukaryota</taxon>
        <taxon>Viridiplantae</taxon>
        <taxon>Streptophyta</taxon>
        <taxon>Embryophyta</taxon>
        <taxon>Tracheophyta</taxon>
        <taxon>Spermatophyta</taxon>
        <taxon>Magnoliopsida</taxon>
        <taxon>Liliopsida</taxon>
        <taxon>Asparagales</taxon>
        <taxon>Orchidaceae</taxon>
        <taxon>Epidendroideae</taxon>
        <taxon>Malaxideae</taxon>
        <taxon>Dendrobiinae</taxon>
        <taxon>Dendrobium</taxon>
    </lineage>
</organism>
<dbReference type="GO" id="GO:0005634">
    <property type="term" value="C:nucleus"/>
    <property type="evidence" value="ECO:0007669"/>
    <property type="project" value="UniProtKB-SubCell"/>
</dbReference>
<keyword evidence="17 37" id="KW-0863">Zinc-finger</keyword>
<feature type="domain" description="CCHC-type" evidence="40">
    <location>
        <begin position="373"/>
        <end position="388"/>
    </location>
</feature>
<keyword evidence="27" id="KW-0238">DNA-binding</keyword>
<keyword evidence="23" id="KW-0229">DNA integration</keyword>
<comment type="subcellular location">
    <subcellularLocation>
        <location evidence="4">Cytoplasm</location>
    </subcellularLocation>
    <subcellularLocation>
        <location evidence="3">Nucleus</location>
    </subcellularLocation>
</comment>
<comment type="subunit">
    <text evidence="35">The protease is a homodimer, whose active site consists of two apposed aspartic acid residues.</text>
</comment>
<evidence type="ECO:0000256" key="33">
    <source>
        <dbReference type="ARBA" id="ARBA00055265"/>
    </source>
</evidence>
<dbReference type="SUPFAM" id="SSF57756">
    <property type="entry name" value="Retrovirus zinc finger-like domains"/>
    <property type="match status" value="1"/>
</dbReference>
<dbReference type="InterPro" id="IPR043502">
    <property type="entry name" value="DNA/RNA_pol_sf"/>
</dbReference>
<protein>
    <recommendedName>
        <fullName evidence="5">RNA-directed DNA polymerase</fullName>
        <ecNumber evidence="5">2.7.7.49</ecNumber>
    </recommendedName>
    <alternativeName>
        <fullName evidence="36">Gag3-Pol3</fullName>
    </alternativeName>
</protein>
<dbReference type="FunFam" id="3.30.70.270:FF:000026">
    <property type="entry name" value="Transposon Ty3-G Gag-Pol polyprotein"/>
    <property type="match status" value="1"/>
</dbReference>
<dbReference type="EC" id="2.7.7.49" evidence="5"/>
<dbReference type="Pfam" id="PF17917">
    <property type="entry name" value="RT_RNaseH"/>
    <property type="match status" value="1"/>
</dbReference>
<dbReference type="SUPFAM" id="SSF56672">
    <property type="entry name" value="DNA/RNA polymerases"/>
    <property type="match status" value="1"/>
</dbReference>
<comment type="caution">
    <text evidence="43">The sequence shown here is derived from an EMBL/GenBank/DDBJ whole genome shotgun (WGS) entry which is preliminary data.</text>
</comment>
<keyword evidence="44" id="KW-1185">Reference proteome</keyword>
<evidence type="ECO:0000256" key="27">
    <source>
        <dbReference type="ARBA" id="ARBA00023125"/>
    </source>
</evidence>
<dbReference type="InterPro" id="IPR000477">
    <property type="entry name" value="RT_dom"/>
</dbReference>
<dbReference type="PANTHER" id="PTHR35046:SF26">
    <property type="entry name" value="RNA-DIRECTED DNA POLYMERASE"/>
    <property type="match status" value="1"/>
</dbReference>
<dbReference type="Pfam" id="PF17921">
    <property type="entry name" value="Integrase_H2C2"/>
    <property type="match status" value="1"/>
</dbReference>
<dbReference type="GO" id="GO:0006310">
    <property type="term" value="P:DNA recombination"/>
    <property type="evidence" value="ECO:0007669"/>
    <property type="project" value="UniProtKB-KW"/>
</dbReference>
<evidence type="ECO:0000256" key="2">
    <source>
        <dbReference type="ARBA" id="ARBA00002180"/>
    </source>
</evidence>
<dbReference type="InterPro" id="IPR005162">
    <property type="entry name" value="Retrotrans_gag_dom"/>
</dbReference>
<dbReference type="InterPro" id="IPR001878">
    <property type="entry name" value="Znf_CCHC"/>
</dbReference>
<evidence type="ECO:0000256" key="17">
    <source>
        <dbReference type="ARBA" id="ARBA00022771"/>
    </source>
</evidence>
<dbReference type="GO" id="GO:0003723">
    <property type="term" value="F:RNA binding"/>
    <property type="evidence" value="ECO:0007669"/>
    <property type="project" value="UniProtKB-KW"/>
</dbReference>
<evidence type="ECO:0000256" key="13">
    <source>
        <dbReference type="ARBA" id="ARBA00022741"/>
    </source>
</evidence>
<dbReference type="SMR" id="A0A8T3BP62"/>
<evidence type="ECO:0000256" key="36">
    <source>
        <dbReference type="ARBA" id="ARBA00082890"/>
    </source>
</evidence>
<evidence type="ECO:0000259" key="41">
    <source>
        <dbReference type="PROSITE" id="PS50878"/>
    </source>
</evidence>
<keyword evidence="25" id="KW-0239">DNA-directed DNA polymerase</keyword>
<keyword evidence="20" id="KW-0067">ATP-binding</keyword>
<keyword evidence="38" id="KW-0175">Coiled coil</keyword>
<dbReference type="InterPro" id="IPR041373">
    <property type="entry name" value="RT_RNaseH"/>
</dbReference>
<evidence type="ECO:0000256" key="28">
    <source>
        <dbReference type="ARBA" id="ARBA00023172"/>
    </source>
</evidence>
<dbReference type="Gene3D" id="3.30.70.270">
    <property type="match status" value="2"/>
</dbReference>
<dbReference type="FunFam" id="1.10.340.70:FF:000001">
    <property type="entry name" value="Retrovirus-related Pol polyprotein from transposon gypsy-like Protein"/>
    <property type="match status" value="1"/>
</dbReference>
<evidence type="ECO:0000256" key="24">
    <source>
        <dbReference type="ARBA" id="ARBA00022918"/>
    </source>
</evidence>
<evidence type="ECO:0000256" key="6">
    <source>
        <dbReference type="ARBA" id="ARBA00022490"/>
    </source>
</evidence>
<evidence type="ECO:0000256" key="35">
    <source>
        <dbReference type="ARBA" id="ARBA00063849"/>
    </source>
</evidence>
<dbReference type="FunFam" id="3.10.10.10:FF:000007">
    <property type="entry name" value="Retrovirus-related Pol polyprotein from transposon 17.6-like Protein"/>
    <property type="match status" value="1"/>
</dbReference>
<keyword evidence="28" id="KW-0233">DNA recombination</keyword>
<dbReference type="EMBL" id="JAGYWB010000006">
    <property type="protein sequence ID" value="KAI0518828.1"/>
    <property type="molecule type" value="Genomic_DNA"/>
</dbReference>
<keyword evidence="7" id="KW-1188">Viral release from host cell</keyword>
<evidence type="ECO:0000256" key="37">
    <source>
        <dbReference type="PROSITE-ProRule" id="PRU00047"/>
    </source>
</evidence>
<evidence type="ECO:0000256" key="39">
    <source>
        <dbReference type="SAM" id="MobiDB-lite"/>
    </source>
</evidence>
<dbReference type="GO" id="GO:0008270">
    <property type="term" value="F:zinc ion binding"/>
    <property type="evidence" value="ECO:0007669"/>
    <property type="project" value="UniProtKB-KW"/>
</dbReference>
<comment type="function">
    <text evidence="34">Capsid protein (CA) is the structural component of the virus-like particle (VLP), forming the shell that encapsulates the genomic RNA-nucleocapsid complex.</text>
</comment>
<evidence type="ECO:0000256" key="34">
    <source>
        <dbReference type="ARBA" id="ARBA00055383"/>
    </source>
</evidence>
<evidence type="ECO:0000256" key="14">
    <source>
        <dbReference type="ARBA" id="ARBA00022750"/>
    </source>
</evidence>
<dbReference type="PROSITE" id="PS50994">
    <property type="entry name" value="INTEGRASE"/>
    <property type="match status" value="1"/>
</dbReference>
<dbReference type="PANTHER" id="PTHR35046">
    <property type="entry name" value="ZINC KNUCKLE (CCHC-TYPE) FAMILY PROTEIN"/>
    <property type="match status" value="1"/>
</dbReference>
<keyword evidence="18" id="KW-0378">Hydrolase</keyword>
<keyword evidence="9" id="KW-0808">Transferase</keyword>
<evidence type="ECO:0000256" key="5">
    <source>
        <dbReference type="ARBA" id="ARBA00012493"/>
    </source>
</evidence>
<dbReference type="Pfam" id="PF03732">
    <property type="entry name" value="Retrotrans_gag"/>
    <property type="match status" value="1"/>
</dbReference>
<dbReference type="CDD" id="cd09274">
    <property type="entry name" value="RNase_HI_RT_Ty3"/>
    <property type="match status" value="1"/>
</dbReference>
<dbReference type="GO" id="GO:0005524">
    <property type="term" value="F:ATP binding"/>
    <property type="evidence" value="ECO:0007669"/>
    <property type="project" value="UniProtKB-KW"/>
</dbReference>
<evidence type="ECO:0000313" key="43">
    <source>
        <dbReference type="EMBL" id="KAI0518828.1"/>
    </source>
</evidence>
<keyword evidence="21" id="KW-0460">Magnesium</keyword>
<dbReference type="GO" id="GO:0003887">
    <property type="term" value="F:DNA-directed DNA polymerase activity"/>
    <property type="evidence" value="ECO:0007669"/>
    <property type="project" value="UniProtKB-KW"/>
</dbReference>
<keyword evidence="26" id="KW-0917">Virion maturation</keyword>
<evidence type="ECO:0000256" key="25">
    <source>
        <dbReference type="ARBA" id="ARBA00022932"/>
    </source>
</evidence>
<keyword evidence="30" id="KW-0511">Multifunctional enzyme</keyword>
<keyword evidence="8" id="KW-0645">Protease</keyword>
<evidence type="ECO:0000256" key="23">
    <source>
        <dbReference type="ARBA" id="ARBA00022908"/>
    </source>
</evidence>
<dbReference type="InterPro" id="IPR036875">
    <property type="entry name" value="Znf_CCHC_sf"/>
</dbReference>
<dbReference type="CDD" id="cd00303">
    <property type="entry name" value="retropepsin_like"/>
    <property type="match status" value="1"/>
</dbReference>
<dbReference type="Gene3D" id="3.10.10.10">
    <property type="entry name" value="HIV Type 1 Reverse Transcriptase, subunit A, domain 1"/>
    <property type="match status" value="1"/>
</dbReference>
<evidence type="ECO:0000256" key="21">
    <source>
        <dbReference type="ARBA" id="ARBA00022842"/>
    </source>
</evidence>
<evidence type="ECO:0000256" key="4">
    <source>
        <dbReference type="ARBA" id="ARBA00004496"/>
    </source>
</evidence>
<dbReference type="Gene3D" id="3.30.420.10">
    <property type="entry name" value="Ribonuclease H-like superfamily/Ribonuclease H"/>
    <property type="match status" value="2"/>
</dbReference>
<evidence type="ECO:0000256" key="9">
    <source>
        <dbReference type="ARBA" id="ARBA00022679"/>
    </source>
</evidence>
<evidence type="ECO:0000256" key="29">
    <source>
        <dbReference type="ARBA" id="ARBA00023242"/>
    </source>
</evidence>
<evidence type="ECO:0000256" key="32">
    <source>
        <dbReference type="ARBA" id="ARBA00025615"/>
    </source>
</evidence>
<evidence type="ECO:0000256" key="12">
    <source>
        <dbReference type="ARBA" id="ARBA00022723"/>
    </source>
</evidence>
<evidence type="ECO:0000256" key="26">
    <source>
        <dbReference type="ARBA" id="ARBA00023113"/>
    </source>
</evidence>
<evidence type="ECO:0000256" key="1">
    <source>
        <dbReference type="ARBA" id="ARBA00000077"/>
    </source>
</evidence>
<proteinExistence type="predicted"/>
<evidence type="ECO:0000259" key="40">
    <source>
        <dbReference type="PROSITE" id="PS50158"/>
    </source>
</evidence>
<dbReference type="InterPro" id="IPR036397">
    <property type="entry name" value="RNaseH_sf"/>
</dbReference>
<evidence type="ECO:0000256" key="18">
    <source>
        <dbReference type="ARBA" id="ARBA00022801"/>
    </source>
</evidence>
<keyword evidence="12" id="KW-0479">Metal-binding</keyword>
<feature type="coiled-coil region" evidence="38">
    <location>
        <begin position="16"/>
        <end position="43"/>
    </location>
</feature>
<dbReference type="Pfam" id="PF00078">
    <property type="entry name" value="RVT_1"/>
    <property type="match status" value="1"/>
</dbReference>
<dbReference type="InterPro" id="IPR041588">
    <property type="entry name" value="Integrase_H2C2"/>
</dbReference>
<dbReference type="PROSITE" id="PS50158">
    <property type="entry name" value="ZF_CCHC"/>
    <property type="match status" value="1"/>
</dbReference>